<organism evidence="2 3">
    <name type="scientific">Pyrrhoderma noxium</name>
    <dbReference type="NCBI Taxonomy" id="2282107"/>
    <lineage>
        <taxon>Eukaryota</taxon>
        <taxon>Fungi</taxon>
        <taxon>Dikarya</taxon>
        <taxon>Basidiomycota</taxon>
        <taxon>Agaricomycotina</taxon>
        <taxon>Agaricomycetes</taxon>
        <taxon>Hymenochaetales</taxon>
        <taxon>Hymenochaetaceae</taxon>
        <taxon>Pyrrhoderma</taxon>
    </lineage>
</organism>
<feature type="compositionally biased region" description="Basic and acidic residues" evidence="1">
    <location>
        <begin position="833"/>
        <end position="842"/>
    </location>
</feature>
<feature type="compositionally biased region" description="Basic and acidic residues" evidence="1">
    <location>
        <begin position="863"/>
        <end position="880"/>
    </location>
</feature>
<dbReference type="Gene3D" id="1.10.10.60">
    <property type="entry name" value="Homeodomain-like"/>
    <property type="match status" value="1"/>
</dbReference>
<sequence>MDGEGTMDLNQTYLDVFKNHVAKTREYLQGLEEDEKLPLEPSTIDGSLWTTEQKNFFFAALNRHGRFFVDAIAEEVPGKSVAEVQNYLFVLRDGAKSNPSAFTRDSFKTADESSKQFIKLENENARIISSMEPIWAAANEERDIHNKISIIRYELRKEYYQTEGKRDKLGEMKRNEYLAKLEEELLKDAKVNNFKNSLSAKELRACDSIIHDIDELRWKRLAARRRLPKLLKPKKVRFKPSSSSSHRSLQRVTTSPKASQTQAHTATSLNPGAESTPSSPLQNSMAFVESQPIERAHSTSDWDCAIDPILLMDSQKTIAPTQLRMTAVPTLAESIPSSPCSTQVDTEEESQFSLEIPEGLSKEERRRFLKRMYMRRKRAETKGSQVSASIVKLKPGRKLGHKLKNRGTEDFLASSDADTAQLGLEDVDTPVDFVTYNLNVKDSQEELVSTEGESDWPGLPPEIATDVGLGEQEVTTLSHDELREEDYVTYKSRRYRKYSVPELKKELKAHGLNGTKLKANGLSFFHLKNMGRLMKYNASFSSKDQDPSARIGTCISAKTIQLFHAETTCFLSDVLQFVIGLHETRQLIDENEDEAENNSSQPKSRRSFINGKTVRQALDLMGLKRNKMKHFKYMARRLTAYREADDGNSEGEDIDSDMDRRSEEQDSSQEEVSEAEEEGEEGDPNSYIGGDGDESMPSDISGINTSVEEPDEDLDKWAVSHNVEVPEPLLSFPRQLKERHITHDVFDISDPFPYRAKKRLSRPGSSGSEDTDDLDSELKCIRELEEERNVDGRDMARAKYVEEEFWKRVGAEKSGSTGRNTKGARGNKRKRGGERQKSEPRTGSRQGSLTSKTMDNDDSDADGDLRSKSRPRVEDNNYSS</sequence>
<dbReference type="GO" id="GO:0006361">
    <property type="term" value="P:transcription initiation at RNA polymerase I promoter"/>
    <property type="evidence" value="ECO:0007669"/>
    <property type="project" value="TreeGrafter"/>
</dbReference>
<keyword evidence="3" id="KW-1185">Reference proteome</keyword>
<dbReference type="EMBL" id="NBII01000007">
    <property type="protein sequence ID" value="PAV16929.1"/>
    <property type="molecule type" value="Genomic_DNA"/>
</dbReference>
<dbReference type="AlphaFoldDB" id="A0A286UBJ6"/>
<dbReference type="Proteomes" id="UP000217199">
    <property type="component" value="Unassembled WGS sequence"/>
</dbReference>
<dbReference type="InterPro" id="IPR001005">
    <property type="entry name" value="SANT/Myb"/>
</dbReference>
<dbReference type="GO" id="GO:0042790">
    <property type="term" value="P:nucleolar large rRNA transcription by RNA polymerase I"/>
    <property type="evidence" value="ECO:0007669"/>
    <property type="project" value="InterPro"/>
</dbReference>
<dbReference type="CDD" id="cd00167">
    <property type="entry name" value="SANT"/>
    <property type="match status" value="1"/>
</dbReference>
<comment type="caution">
    <text evidence="2">The sequence shown here is derived from an EMBL/GenBank/DDBJ whole genome shotgun (WGS) entry which is preliminary data.</text>
</comment>
<protein>
    <recommendedName>
        <fullName evidence="4">Myb-like domain-containing protein</fullName>
    </recommendedName>
</protein>
<dbReference type="InterPro" id="IPR009057">
    <property type="entry name" value="Homeodomain-like_sf"/>
</dbReference>
<feature type="region of interest" description="Disordered" evidence="1">
    <location>
        <begin position="644"/>
        <end position="716"/>
    </location>
</feature>
<feature type="region of interest" description="Disordered" evidence="1">
    <location>
        <begin position="232"/>
        <end position="284"/>
    </location>
</feature>
<gene>
    <name evidence="2" type="ORF">PNOK_0699300</name>
</gene>
<feature type="region of interest" description="Disordered" evidence="1">
    <location>
        <begin position="804"/>
        <end position="880"/>
    </location>
</feature>
<name>A0A286UBJ6_9AGAM</name>
<dbReference type="SUPFAM" id="SSF46689">
    <property type="entry name" value="Homeodomain-like"/>
    <property type="match status" value="1"/>
</dbReference>
<evidence type="ECO:0000313" key="2">
    <source>
        <dbReference type="EMBL" id="PAV16929.1"/>
    </source>
</evidence>
<reference evidence="2 3" key="1">
    <citation type="journal article" date="2017" name="Mol. Ecol.">
        <title>Comparative and population genomic landscape of Phellinus noxius: A hypervariable fungus causing root rot in trees.</title>
        <authorList>
            <person name="Chung C.L."/>
            <person name="Lee T.J."/>
            <person name="Akiba M."/>
            <person name="Lee H.H."/>
            <person name="Kuo T.H."/>
            <person name="Liu D."/>
            <person name="Ke H.M."/>
            <person name="Yokoi T."/>
            <person name="Roa M.B."/>
            <person name="Lu M.J."/>
            <person name="Chang Y.Y."/>
            <person name="Ann P.J."/>
            <person name="Tsai J.N."/>
            <person name="Chen C.Y."/>
            <person name="Tzean S.S."/>
            <person name="Ota Y."/>
            <person name="Hattori T."/>
            <person name="Sahashi N."/>
            <person name="Liou R.F."/>
            <person name="Kikuchi T."/>
            <person name="Tsai I.J."/>
        </authorList>
    </citation>
    <scope>NUCLEOTIDE SEQUENCE [LARGE SCALE GENOMIC DNA]</scope>
    <source>
        <strain evidence="2 3">FFPRI411160</strain>
    </source>
</reference>
<feature type="compositionally biased region" description="Acidic residues" evidence="1">
    <location>
        <begin position="665"/>
        <end position="683"/>
    </location>
</feature>
<dbReference type="PANTHER" id="PTHR28079:SF1">
    <property type="entry name" value="RNA POLYMERASE I-SPECIFIC TRANSCRIPTION INITIATION FACTOR RRN5"/>
    <property type="match status" value="1"/>
</dbReference>
<dbReference type="GO" id="GO:0000500">
    <property type="term" value="C:RNA polymerase I upstream activating factor complex"/>
    <property type="evidence" value="ECO:0007669"/>
    <property type="project" value="InterPro"/>
</dbReference>
<dbReference type="InterPro" id="IPR039601">
    <property type="entry name" value="Rrn5"/>
</dbReference>
<feature type="compositionally biased region" description="Acidic residues" evidence="1">
    <location>
        <begin position="646"/>
        <end position="656"/>
    </location>
</feature>
<feature type="compositionally biased region" description="Polar residues" evidence="1">
    <location>
        <begin position="246"/>
        <end position="284"/>
    </location>
</feature>
<feature type="region of interest" description="Disordered" evidence="1">
    <location>
        <begin position="590"/>
        <end position="610"/>
    </location>
</feature>
<dbReference type="PANTHER" id="PTHR28079">
    <property type="entry name" value="RNA POLYMERASE I-SPECIFIC TRANSCRIPTION INITIATION FACTOR RRN5"/>
    <property type="match status" value="1"/>
</dbReference>
<feature type="region of interest" description="Disordered" evidence="1">
    <location>
        <begin position="743"/>
        <end position="778"/>
    </location>
</feature>
<evidence type="ECO:0000256" key="1">
    <source>
        <dbReference type="SAM" id="MobiDB-lite"/>
    </source>
</evidence>
<evidence type="ECO:0000313" key="3">
    <source>
        <dbReference type="Proteomes" id="UP000217199"/>
    </source>
</evidence>
<dbReference type="GO" id="GO:0001181">
    <property type="term" value="F:RNA polymerase I general transcription initiation factor activity"/>
    <property type="evidence" value="ECO:0007669"/>
    <property type="project" value="TreeGrafter"/>
</dbReference>
<dbReference type="GO" id="GO:0000182">
    <property type="term" value="F:rDNA binding"/>
    <property type="evidence" value="ECO:0007669"/>
    <property type="project" value="TreeGrafter"/>
</dbReference>
<feature type="compositionally biased region" description="Polar residues" evidence="1">
    <location>
        <begin position="843"/>
        <end position="853"/>
    </location>
</feature>
<dbReference type="InParanoid" id="A0A286UBJ6"/>
<dbReference type="OrthoDB" id="2240312at2759"/>
<proteinExistence type="predicted"/>
<evidence type="ECO:0008006" key="4">
    <source>
        <dbReference type="Google" id="ProtNLM"/>
    </source>
</evidence>
<accession>A0A286UBJ6</accession>